<evidence type="ECO:0000313" key="2">
    <source>
        <dbReference type="EMBL" id="KYO43808.1"/>
    </source>
</evidence>
<dbReference type="PANTHER" id="PTHR47316">
    <property type="entry name" value="FORKHEAD BOX PROTEIN H1"/>
    <property type="match status" value="1"/>
</dbReference>
<dbReference type="STRING" id="8496.A0A151P432"/>
<dbReference type="GO" id="GO:0007179">
    <property type="term" value="P:transforming growth factor beta receptor signaling pathway"/>
    <property type="evidence" value="ECO:0007669"/>
    <property type="project" value="TreeGrafter"/>
</dbReference>
<evidence type="ECO:0000313" key="3">
    <source>
        <dbReference type="Proteomes" id="UP000050525"/>
    </source>
</evidence>
<dbReference type="PANTHER" id="PTHR47316:SF1">
    <property type="entry name" value="FORKHEAD BOX PROTEIN H1"/>
    <property type="match status" value="1"/>
</dbReference>
<dbReference type="GO" id="GO:0000976">
    <property type="term" value="F:transcription cis-regulatory region binding"/>
    <property type="evidence" value="ECO:0007669"/>
    <property type="project" value="TreeGrafter"/>
</dbReference>
<dbReference type="InterPro" id="IPR052327">
    <property type="entry name" value="Activin_resp_transcr_regulator"/>
</dbReference>
<dbReference type="AlphaFoldDB" id="A0A151P432"/>
<evidence type="ECO:0000256" key="1">
    <source>
        <dbReference type="SAM" id="MobiDB-lite"/>
    </source>
</evidence>
<name>A0A151P432_ALLMI</name>
<organism evidence="2 3">
    <name type="scientific">Alligator mississippiensis</name>
    <name type="common">American alligator</name>
    <dbReference type="NCBI Taxonomy" id="8496"/>
    <lineage>
        <taxon>Eukaryota</taxon>
        <taxon>Metazoa</taxon>
        <taxon>Chordata</taxon>
        <taxon>Craniata</taxon>
        <taxon>Vertebrata</taxon>
        <taxon>Euteleostomi</taxon>
        <taxon>Archelosauria</taxon>
        <taxon>Archosauria</taxon>
        <taxon>Crocodylia</taxon>
        <taxon>Alligatoridae</taxon>
        <taxon>Alligatorinae</taxon>
        <taxon>Alligator</taxon>
    </lineage>
</organism>
<gene>
    <name evidence="2" type="ORF">Y1Q_0020693</name>
</gene>
<protein>
    <submittedName>
        <fullName evidence="2">Forkhead box protein H1</fullName>
    </submittedName>
</protein>
<dbReference type="GO" id="GO:0001228">
    <property type="term" value="F:DNA-binding transcription activator activity, RNA polymerase II-specific"/>
    <property type="evidence" value="ECO:0007669"/>
    <property type="project" value="TreeGrafter"/>
</dbReference>
<dbReference type="GO" id="GO:0032444">
    <property type="term" value="C:activin responsive factor complex"/>
    <property type="evidence" value="ECO:0007669"/>
    <property type="project" value="TreeGrafter"/>
</dbReference>
<feature type="region of interest" description="Disordered" evidence="1">
    <location>
        <begin position="1"/>
        <end position="42"/>
    </location>
</feature>
<reference evidence="2 3" key="1">
    <citation type="journal article" date="2012" name="Genome Biol.">
        <title>Sequencing three crocodilian genomes to illuminate the evolution of archosaurs and amniotes.</title>
        <authorList>
            <person name="St John J.A."/>
            <person name="Braun E.L."/>
            <person name="Isberg S.R."/>
            <person name="Miles L.G."/>
            <person name="Chong A.Y."/>
            <person name="Gongora J."/>
            <person name="Dalzell P."/>
            <person name="Moran C."/>
            <person name="Bed'hom B."/>
            <person name="Abzhanov A."/>
            <person name="Burgess S.C."/>
            <person name="Cooksey A.M."/>
            <person name="Castoe T.A."/>
            <person name="Crawford N.G."/>
            <person name="Densmore L.D."/>
            <person name="Drew J.C."/>
            <person name="Edwards S.V."/>
            <person name="Faircloth B.C."/>
            <person name="Fujita M.K."/>
            <person name="Greenwold M.J."/>
            <person name="Hoffmann F.G."/>
            <person name="Howard J.M."/>
            <person name="Iguchi T."/>
            <person name="Janes D.E."/>
            <person name="Khan S.Y."/>
            <person name="Kohno S."/>
            <person name="de Koning A.J."/>
            <person name="Lance S.L."/>
            <person name="McCarthy F.M."/>
            <person name="McCormack J.E."/>
            <person name="Merchant M.E."/>
            <person name="Peterson D.G."/>
            <person name="Pollock D.D."/>
            <person name="Pourmand N."/>
            <person name="Raney B.J."/>
            <person name="Roessler K.A."/>
            <person name="Sanford J.R."/>
            <person name="Sawyer R.H."/>
            <person name="Schmidt C.J."/>
            <person name="Triplett E.W."/>
            <person name="Tuberville T.D."/>
            <person name="Venegas-Anaya M."/>
            <person name="Howard J.T."/>
            <person name="Jarvis E.D."/>
            <person name="Guillette L.J.Jr."/>
            <person name="Glenn T.C."/>
            <person name="Green R.E."/>
            <person name="Ray D.A."/>
        </authorList>
    </citation>
    <scope>NUCLEOTIDE SEQUENCE [LARGE SCALE GENOMIC DNA]</scope>
    <source>
        <strain evidence="2">KSC_2009_1</strain>
    </source>
</reference>
<comment type="caution">
    <text evidence="2">The sequence shown here is derived from an EMBL/GenBank/DDBJ whole genome shotgun (WGS) entry which is preliminary data.</text>
</comment>
<accession>A0A151P432</accession>
<keyword evidence="3" id="KW-1185">Reference proteome</keyword>
<dbReference type="EMBL" id="AKHW03001097">
    <property type="protein sequence ID" value="KYO43808.1"/>
    <property type="molecule type" value="Genomic_DNA"/>
</dbReference>
<dbReference type="Proteomes" id="UP000050525">
    <property type="component" value="Unassembled WGS sequence"/>
</dbReference>
<proteinExistence type="predicted"/>
<sequence length="75" mass="8072">MCWGLVPGPGGRLEAPPEQNPPPSGPPMDLDHAEQGMPPNKSIYDVWMSHPADIVHPMLYSQGPGTTTLAPYQPL</sequence>